<dbReference type="AlphaFoldDB" id="A0A0P8A4D4"/>
<reference evidence="1 2" key="1">
    <citation type="submission" date="2015-09" db="EMBL/GenBank/DDBJ databases">
        <title>A metagenomics-based metabolic model of nitrate-dependent anaerobic oxidation of methane by Methanoperedens-like archaea.</title>
        <authorList>
            <person name="Arshad A."/>
            <person name="Speth D.R."/>
            <person name="De Graaf R.M."/>
            <person name="Op Den Camp H.J."/>
            <person name="Jetten M.S."/>
            <person name="Welte C.U."/>
        </authorList>
    </citation>
    <scope>NUCLEOTIDE SEQUENCE [LARGE SCALE GENOMIC DNA]</scope>
</reference>
<dbReference type="Pfam" id="PF03683">
    <property type="entry name" value="UPF0175"/>
    <property type="match status" value="1"/>
</dbReference>
<protein>
    <submittedName>
        <fullName evidence="1">Uncharacterized protein</fullName>
    </submittedName>
</protein>
<gene>
    <name evidence="1" type="ORF">MPEBLZ_02415</name>
</gene>
<dbReference type="InterPro" id="IPR005368">
    <property type="entry name" value="UPF0175"/>
</dbReference>
<dbReference type="EMBL" id="LKCM01000186">
    <property type="protein sequence ID" value="KPQ43031.1"/>
    <property type="molecule type" value="Genomic_DNA"/>
</dbReference>
<organism evidence="1 2">
    <name type="scientific">Candidatus Methanoperedens nitratireducens</name>
    <dbReference type="NCBI Taxonomy" id="1392998"/>
    <lineage>
        <taxon>Archaea</taxon>
        <taxon>Methanobacteriati</taxon>
        <taxon>Methanobacteriota</taxon>
        <taxon>Stenosarchaea group</taxon>
        <taxon>Methanomicrobia</taxon>
        <taxon>Methanosarcinales</taxon>
        <taxon>ANME-2 cluster</taxon>
        <taxon>Candidatus Methanoperedentaceae</taxon>
        <taxon>Candidatus Methanoperedens</taxon>
    </lineage>
</organism>
<evidence type="ECO:0000313" key="2">
    <source>
        <dbReference type="Proteomes" id="UP000050360"/>
    </source>
</evidence>
<name>A0A0P8A4D4_9EURY</name>
<comment type="caution">
    <text evidence="1">The sequence shown here is derived from an EMBL/GenBank/DDBJ whole genome shotgun (WGS) entry which is preliminary data.</text>
</comment>
<proteinExistence type="predicted"/>
<sequence length="105" mass="11678">MMSGTLIDKEISVIPSTGLYKSGDDFIRDAINTLLAARKDVRVAIASELYKQGEISFGKAVEIAQVDMEEMKEILHKKGIVRESGMELKEIEFIAEEAVKFAGRK</sequence>
<dbReference type="Proteomes" id="UP000050360">
    <property type="component" value="Unassembled WGS sequence"/>
</dbReference>
<accession>A0A0P8A4D4</accession>
<evidence type="ECO:0000313" key="1">
    <source>
        <dbReference type="EMBL" id="KPQ43031.1"/>
    </source>
</evidence>